<comment type="caution">
    <text evidence="1">The sequence shown here is derived from an EMBL/GenBank/DDBJ whole genome shotgun (WGS) entry which is preliminary data.</text>
</comment>
<dbReference type="AlphaFoldDB" id="A0A5C5ZVN2"/>
<sequence length="73" mass="8837">MDDLRRQIAKNLDINPDRLRYAPLEDGVPGRLNTEGVHWQIWYREAWRELPWHHEGPLYVTRGMVQQWWGSPE</sequence>
<dbReference type="Proteomes" id="UP000316213">
    <property type="component" value="Unassembled WGS sequence"/>
</dbReference>
<gene>
    <name evidence="1" type="ORF">Pla100_50130</name>
</gene>
<protein>
    <submittedName>
        <fullName evidence="1">Uncharacterized protein</fullName>
    </submittedName>
</protein>
<name>A0A5C5ZVN2_9BACT</name>
<accession>A0A5C5ZVN2</accession>
<dbReference type="RefSeq" id="WP_231603502.1">
    <property type="nucleotide sequence ID" value="NZ_SJPM01000014.1"/>
</dbReference>
<evidence type="ECO:0000313" key="2">
    <source>
        <dbReference type="Proteomes" id="UP000316213"/>
    </source>
</evidence>
<proteinExistence type="predicted"/>
<keyword evidence="2" id="KW-1185">Reference proteome</keyword>
<organism evidence="1 2">
    <name type="scientific">Neorhodopirellula pilleata</name>
    <dbReference type="NCBI Taxonomy" id="2714738"/>
    <lineage>
        <taxon>Bacteria</taxon>
        <taxon>Pseudomonadati</taxon>
        <taxon>Planctomycetota</taxon>
        <taxon>Planctomycetia</taxon>
        <taxon>Pirellulales</taxon>
        <taxon>Pirellulaceae</taxon>
        <taxon>Neorhodopirellula</taxon>
    </lineage>
</organism>
<dbReference type="EMBL" id="SJPM01000014">
    <property type="protein sequence ID" value="TWT91622.1"/>
    <property type="molecule type" value="Genomic_DNA"/>
</dbReference>
<evidence type="ECO:0000313" key="1">
    <source>
        <dbReference type="EMBL" id="TWT91622.1"/>
    </source>
</evidence>
<reference evidence="1 2" key="1">
    <citation type="submission" date="2019-02" db="EMBL/GenBank/DDBJ databases">
        <title>Deep-cultivation of Planctomycetes and their phenomic and genomic characterization uncovers novel biology.</title>
        <authorList>
            <person name="Wiegand S."/>
            <person name="Jogler M."/>
            <person name="Boedeker C."/>
            <person name="Pinto D."/>
            <person name="Vollmers J."/>
            <person name="Rivas-Marin E."/>
            <person name="Kohn T."/>
            <person name="Peeters S.H."/>
            <person name="Heuer A."/>
            <person name="Rast P."/>
            <person name="Oberbeckmann S."/>
            <person name="Bunk B."/>
            <person name="Jeske O."/>
            <person name="Meyerdierks A."/>
            <person name="Storesund J.E."/>
            <person name="Kallscheuer N."/>
            <person name="Luecker S."/>
            <person name="Lage O.M."/>
            <person name="Pohl T."/>
            <person name="Merkel B.J."/>
            <person name="Hornburger P."/>
            <person name="Mueller R.-W."/>
            <person name="Bruemmer F."/>
            <person name="Labrenz M."/>
            <person name="Spormann A.M."/>
            <person name="Op Den Camp H."/>
            <person name="Overmann J."/>
            <person name="Amann R."/>
            <person name="Jetten M.S.M."/>
            <person name="Mascher T."/>
            <person name="Medema M.H."/>
            <person name="Devos D.P."/>
            <person name="Kaster A.-K."/>
            <person name="Ovreas L."/>
            <person name="Rohde M."/>
            <person name="Galperin M.Y."/>
            <person name="Jogler C."/>
        </authorList>
    </citation>
    <scope>NUCLEOTIDE SEQUENCE [LARGE SCALE GENOMIC DNA]</scope>
    <source>
        <strain evidence="1 2">Pla100</strain>
    </source>
</reference>